<dbReference type="InterPro" id="IPR018289">
    <property type="entry name" value="MULE_transposase_dom"/>
</dbReference>
<keyword evidence="3" id="KW-1185">Reference proteome</keyword>
<accession>A0AAW1WEQ3</accession>
<reference evidence="2 3" key="1">
    <citation type="journal article" date="2023" name="G3 (Bethesda)">
        <title>A chromosome-length genome assembly and annotation of blackberry (Rubus argutus, cv. 'Hillquist').</title>
        <authorList>
            <person name="Bruna T."/>
            <person name="Aryal R."/>
            <person name="Dudchenko O."/>
            <person name="Sargent D.J."/>
            <person name="Mead D."/>
            <person name="Buti M."/>
            <person name="Cavallini A."/>
            <person name="Hytonen T."/>
            <person name="Andres J."/>
            <person name="Pham M."/>
            <person name="Weisz D."/>
            <person name="Mascagni F."/>
            <person name="Usai G."/>
            <person name="Natali L."/>
            <person name="Bassil N."/>
            <person name="Fernandez G.E."/>
            <person name="Lomsadze A."/>
            <person name="Armour M."/>
            <person name="Olukolu B."/>
            <person name="Poorten T."/>
            <person name="Britton C."/>
            <person name="Davik J."/>
            <person name="Ashrafi H."/>
            <person name="Aiden E.L."/>
            <person name="Borodovsky M."/>
            <person name="Worthington M."/>
        </authorList>
    </citation>
    <scope>NUCLEOTIDE SEQUENCE [LARGE SCALE GENOMIC DNA]</scope>
    <source>
        <strain evidence="2">PI 553951</strain>
    </source>
</reference>
<protein>
    <recommendedName>
        <fullName evidence="1">MULE transposase domain-containing protein</fullName>
    </recommendedName>
</protein>
<name>A0AAW1WEQ3_RUBAR</name>
<dbReference type="Pfam" id="PF10551">
    <property type="entry name" value="MULE"/>
    <property type="match status" value="1"/>
</dbReference>
<dbReference type="EMBL" id="JBEDUW010000006">
    <property type="protein sequence ID" value="KAK9922331.1"/>
    <property type="molecule type" value="Genomic_DNA"/>
</dbReference>
<proteinExistence type="predicted"/>
<comment type="caution">
    <text evidence="2">The sequence shown here is derived from an EMBL/GenBank/DDBJ whole genome shotgun (WGS) entry which is preliminary data.</text>
</comment>
<dbReference type="AlphaFoldDB" id="A0AAW1WEQ3"/>
<dbReference type="Proteomes" id="UP001457282">
    <property type="component" value="Unassembled WGS sequence"/>
</dbReference>
<sequence>MMFRSLTRFNSDYVEILGQLIGATAKDANQGLYPVAFAIVDAENERNWRWFLEILAQELGRQNRRITFISDRNAGLLSALPKILEIVDGIRVKLMGMMADRREAAKSWFTELCPVMEDRLKENLNVGRHWRVSLSDTDVYVTYV</sequence>
<organism evidence="2 3">
    <name type="scientific">Rubus argutus</name>
    <name type="common">Southern blackberry</name>
    <dbReference type="NCBI Taxonomy" id="59490"/>
    <lineage>
        <taxon>Eukaryota</taxon>
        <taxon>Viridiplantae</taxon>
        <taxon>Streptophyta</taxon>
        <taxon>Embryophyta</taxon>
        <taxon>Tracheophyta</taxon>
        <taxon>Spermatophyta</taxon>
        <taxon>Magnoliopsida</taxon>
        <taxon>eudicotyledons</taxon>
        <taxon>Gunneridae</taxon>
        <taxon>Pentapetalae</taxon>
        <taxon>rosids</taxon>
        <taxon>fabids</taxon>
        <taxon>Rosales</taxon>
        <taxon>Rosaceae</taxon>
        <taxon>Rosoideae</taxon>
        <taxon>Rosoideae incertae sedis</taxon>
        <taxon>Rubus</taxon>
    </lineage>
</organism>
<feature type="domain" description="MULE transposase" evidence="1">
    <location>
        <begin position="18"/>
        <end position="81"/>
    </location>
</feature>
<evidence type="ECO:0000313" key="3">
    <source>
        <dbReference type="Proteomes" id="UP001457282"/>
    </source>
</evidence>
<dbReference type="PANTHER" id="PTHR31973:SF187">
    <property type="entry name" value="MUTATOR TRANSPOSASE MUDRA PROTEIN"/>
    <property type="match status" value="1"/>
</dbReference>
<dbReference type="PANTHER" id="PTHR31973">
    <property type="entry name" value="POLYPROTEIN, PUTATIVE-RELATED"/>
    <property type="match status" value="1"/>
</dbReference>
<gene>
    <name evidence="2" type="ORF">M0R45_030800</name>
</gene>
<evidence type="ECO:0000259" key="1">
    <source>
        <dbReference type="Pfam" id="PF10551"/>
    </source>
</evidence>
<evidence type="ECO:0000313" key="2">
    <source>
        <dbReference type="EMBL" id="KAK9922331.1"/>
    </source>
</evidence>